<gene>
    <name evidence="1" type="ORF">DCO56_01630</name>
</gene>
<dbReference type="EMBL" id="QCXX01000001">
    <property type="protein sequence ID" value="PUV25708.1"/>
    <property type="molecule type" value="Genomic_DNA"/>
</dbReference>
<reference evidence="1 2" key="1">
    <citation type="submission" date="2018-04" db="EMBL/GenBank/DDBJ databases">
        <title>Sphingobacterium sp. M46 Genome.</title>
        <authorList>
            <person name="Cheng J."/>
            <person name="Li Y."/>
        </authorList>
    </citation>
    <scope>NUCLEOTIDE SEQUENCE [LARGE SCALE GENOMIC DNA]</scope>
    <source>
        <strain evidence="1 2">M46</strain>
    </source>
</reference>
<comment type="caution">
    <text evidence="1">The sequence shown here is derived from an EMBL/GenBank/DDBJ whole genome shotgun (WGS) entry which is preliminary data.</text>
</comment>
<proteinExistence type="predicted"/>
<dbReference type="RefSeq" id="WP_108632019.1">
    <property type="nucleotide sequence ID" value="NZ_QCXX01000001.1"/>
</dbReference>
<dbReference type="AlphaFoldDB" id="A0A363NYC1"/>
<protein>
    <submittedName>
        <fullName evidence="1">Uncharacterized protein</fullName>
    </submittedName>
</protein>
<organism evidence="1 2">
    <name type="scientific">Sphingobacterium athyrii</name>
    <dbReference type="NCBI Taxonomy" id="2152717"/>
    <lineage>
        <taxon>Bacteria</taxon>
        <taxon>Pseudomonadati</taxon>
        <taxon>Bacteroidota</taxon>
        <taxon>Sphingobacteriia</taxon>
        <taxon>Sphingobacteriales</taxon>
        <taxon>Sphingobacteriaceae</taxon>
        <taxon>Sphingobacterium</taxon>
    </lineage>
</organism>
<name>A0A363NYC1_9SPHI</name>
<evidence type="ECO:0000313" key="1">
    <source>
        <dbReference type="EMBL" id="PUV25708.1"/>
    </source>
</evidence>
<evidence type="ECO:0000313" key="2">
    <source>
        <dbReference type="Proteomes" id="UP000250831"/>
    </source>
</evidence>
<sequence length="80" mass="9518">MEKILKDAGDHYDFSIRDISADNKLNFILPFIKDKVSKVFFETENKIEAIILKEYTSIHPSVKWRFQEEAIHLSDRDYLL</sequence>
<dbReference type="Proteomes" id="UP000250831">
    <property type="component" value="Unassembled WGS sequence"/>
</dbReference>
<keyword evidence="2" id="KW-1185">Reference proteome</keyword>
<accession>A0A363NYC1</accession>